<gene>
    <name evidence="2" type="ORF">LITE_LOCUS7253</name>
</gene>
<sequence>MVVEVILDTVKHLYQDGGQGAGHHQSFSSYEEEVQPDIPNQAQYNFLTGSGSFHNYHYGADEGAFHEQDQTEAATPGPVSDPSDEEGENNVSVDSSDPLEGADDSAPDSDSDNDHDVAPNRVPVPYYNHIPDENWMVDSDMEP</sequence>
<dbReference type="AlphaFoldDB" id="A0AAV0I2B7"/>
<proteinExistence type="predicted"/>
<protein>
    <submittedName>
        <fullName evidence="2">Uncharacterized protein</fullName>
    </submittedName>
</protein>
<feature type="compositionally biased region" description="Polar residues" evidence="1">
    <location>
        <begin position="38"/>
        <end position="53"/>
    </location>
</feature>
<evidence type="ECO:0000313" key="3">
    <source>
        <dbReference type="Proteomes" id="UP001154282"/>
    </source>
</evidence>
<evidence type="ECO:0000313" key="2">
    <source>
        <dbReference type="EMBL" id="CAI0391739.1"/>
    </source>
</evidence>
<feature type="non-terminal residue" evidence="2">
    <location>
        <position position="143"/>
    </location>
</feature>
<reference evidence="2" key="1">
    <citation type="submission" date="2022-08" db="EMBL/GenBank/DDBJ databases">
        <authorList>
            <person name="Gutierrez-Valencia J."/>
        </authorList>
    </citation>
    <scope>NUCLEOTIDE SEQUENCE</scope>
</reference>
<feature type="region of interest" description="Disordered" evidence="1">
    <location>
        <begin position="15"/>
        <end position="143"/>
    </location>
</feature>
<evidence type="ECO:0000256" key="1">
    <source>
        <dbReference type="SAM" id="MobiDB-lite"/>
    </source>
</evidence>
<organism evidence="2 3">
    <name type="scientific">Linum tenue</name>
    <dbReference type="NCBI Taxonomy" id="586396"/>
    <lineage>
        <taxon>Eukaryota</taxon>
        <taxon>Viridiplantae</taxon>
        <taxon>Streptophyta</taxon>
        <taxon>Embryophyta</taxon>
        <taxon>Tracheophyta</taxon>
        <taxon>Spermatophyta</taxon>
        <taxon>Magnoliopsida</taxon>
        <taxon>eudicotyledons</taxon>
        <taxon>Gunneridae</taxon>
        <taxon>Pentapetalae</taxon>
        <taxon>rosids</taxon>
        <taxon>fabids</taxon>
        <taxon>Malpighiales</taxon>
        <taxon>Linaceae</taxon>
        <taxon>Linum</taxon>
    </lineage>
</organism>
<dbReference type="Proteomes" id="UP001154282">
    <property type="component" value="Unassembled WGS sequence"/>
</dbReference>
<name>A0AAV0I2B7_9ROSI</name>
<accession>A0AAV0I2B7</accession>
<feature type="compositionally biased region" description="Basic and acidic residues" evidence="1">
    <location>
        <begin position="59"/>
        <end position="69"/>
    </location>
</feature>
<keyword evidence="3" id="KW-1185">Reference proteome</keyword>
<comment type="caution">
    <text evidence="2">The sequence shown here is derived from an EMBL/GenBank/DDBJ whole genome shotgun (WGS) entry which is preliminary data.</text>
</comment>
<dbReference type="EMBL" id="CAMGYJ010000003">
    <property type="protein sequence ID" value="CAI0391739.1"/>
    <property type="molecule type" value="Genomic_DNA"/>
</dbReference>
<feature type="compositionally biased region" description="Acidic residues" evidence="1">
    <location>
        <begin position="100"/>
        <end position="111"/>
    </location>
</feature>